<evidence type="ECO:0000256" key="1">
    <source>
        <dbReference type="ARBA" id="ARBA00006538"/>
    </source>
</evidence>
<dbReference type="Pfam" id="PF20789">
    <property type="entry name" value="4HBT_3C"/>
    <property type="match status" value="1"/>
</dbReference>
<dbReference type="Proteomes" id="UP000005240">
    <property type="component" value="Unassembled WGS sequence"/>
</dbReference>
<dbReference type="GO" id="GO:0009062">
    <property type="term" value="P:fatty acid catabolic process"/>
    <property type="evidence" value="ECO:0007669"/>
    <property type="project" value="TreeGrafter"/>
</dbReference>
<evidence type="ECO:0000259" key="4">
    <source>
        <dbReference type="Pfam" id="PF20789"/>
    </source>
</evidence>
<dbReference type="GO" id="GO:0005782">
    <property type="term" value="C:peroxisomal matrix"/>
    <property type="evidence" value="ECO:0007669"/>
    <property type="project" value="UniProtKB-SubCell"/>
</dbReference>
<dbReference type="OrthoDB" id="68328at2759"/>
<dbReference type="AlphaFoldDB" id="A0A180GXC2"/>
<dbReference type="InterPro" id="IPR049450">
    <property type="entry name" value="ACOT8-like_C"/>
</dbReference>
<keyword evidence="7" id="KW-1185">Reference proteome</keyword>
<evidence type="ECO:0000313" key="6">
    <source>
        <dbReference type="EnsemblFungi" id="PTTG_00107-t43_1-p1"/>
    </source>
</evidence>
<dbReference type="InterPro" id="IPR003703">
    <property type="entry name" value="Acyl_CoA_thio"/>
</dbReference>
<comment type="similarity">
    <text evidence="1">Belongs to the C/M/P thioester hydrolase family.</text>
</comment>
<evidence type="ECO:0000313" key="5">
    <source>
        <dbReference type="EMBL" id="OAV97019.1"/>
    </source>
</evidence>
<feature type="domain" description="Acyl-CoA thioesterase-like N-terminal HotDog" evidence="3">
    <location>
        <begin position="35"/>
        <end position="115"/>
    </location>
</feature>
<evidence type="ECO:0008006" key="8">
    <source>
        <dbReference type="Google" id="ProtNLM"/>
    </source>
</evidence>
<dbReference type="GO" id="GO:0006637">
    <property type="term" value="P:acyl-CoA metabolic process"/>
    <property type="evidence" value="ECO:0007669"/>
    <property type="project" value="InterPro"/>
</dbReference>
<sequence>MALSKQGPHIEELIELQDMNEDMFKSVMLWTLDSGTNVFGGIVIAQATHAAVKTVEAGFHLHSLHCYFSGFAAANLPTGIDYQVERIRDGNSYATRSVKAIQQSRCIFSLLISFHRPEIKQPSFQVKIDLSSVIAPENCQPLEASLQHHINVKRDSLPPNVSDYIEQLIKQIKANAVEHRDTRSEQYHSKIHGSSQAYWFRARAKIRSDPVYHKMILAYASDFGFIDTVRIGMGLHSPGGPRPRASMLVSISHSMFFYDQLRPSSLSHTLVPCSDCGFDVSEWMLYKMEAETAKEGRGLVVGRIYARDGRLIAVCPLISVHQHFILTSHLFIWGKKAQEGVVRAEAEVQEAGAKL</sequence>
<dbReference type="Pfam" id="PF13622">
    <property type="entry name" value="4HBT_3"/>
    <property type="match status" value="1"/>
</dbReference>
<dbReference type="VEuPathDB" id="FungiDB:PTTG_00107"/>
<dbReference type="InterPro" id="IPR042171">
    <property type="entry name" value="Acyl-CoA_hotdog"/>
</dbReference>
<dbReference type="EMBL" id="ADAS02000016">
    <property type="protein sequence ID" value="OAV97019.1"/>
    <property type="molecule type" value="Genomic_DNA"/>
</dbReference>
<protein>
    <recommendedName>
        <fullName evidence="8">Acyl-CoA thioesterase II</fullName>
    </recommendedName>
</protein>
<keyword evidence="2" id="KW-0378">Hydrolase</keyword>
<organism evidence="5">
    <name type="scientific">Puccinia triticina (isolate 1-1 / race 1 (BBBD))</name>
    <name type="common">Brown leaf rust fungus</name>
    <dbReference type="NCBI Taxonomy" id="630390"/>
    <lineage>
        <taxon>Eukaryota</taxon>
        <taxon>Fungi</taxon>
        <taxon>Dikarya</taxon>
        <taxon>Basidiomycota</taxon>
        <taxon>Pucciniomycotina</taxon>
        <taxon>Pucciniomycetes</taxon>
        <taxon>Pucciniales</taxon>
        <taxon>Pucciniaceae</taxon>
        <taxon>Puccinia</taxon>
    </lineage>
</organism>
<evidence type="ECO:0000256" key="2">
    <source>
        <dbReference type="ARBA" id="ARBA00022801"/>
    </source>
</evidence>
<reference evidence="5" key="2">
    <citation type="submission" date="2016-05" db="EMBL/GenBank/DDBJ databases">
        <title>Comparative analysis highlights variable genome content of wheat rusts and divergence of the mating loci.</title>
        <authorList>
            <person name="Cuomo C.A."/>
            <person name="Bakkeren G."/>
            <person name="Szabo L."/>
            <person name="Khalil H."/>
            <person name="Joly D."/>
            <person name="Goldberg J."/>
            <person name="Young S."/>
            <person name="Zeng Q."/>
            <person name="Fellers J."/>
        </authorList>
    </citation>
    <scope>NUCLEOTIDE SEQUENCE [LARGE SCALE GENOMIC DNA]</scope>
    <source>
        <strain evidence="5">1-1 BBBD Race 1</strain>
    </source>
</reference>
<name>A0A180GXC2_PUCT1</name>
<dbReference type="GO" id="GO:0047617">
    <property type="term" value="F:fatty acyl-CoA hydrolase activity"/>
    <property type="evidence" value="ECO:0007669"/>
    <property type="project" value="InterPro"/>
</dbReference>
<dbReference type="STRING" id="630390.A0A180GXC2"/>
<accession>A0A180GXC2</accession>
<dbReference type="InterPro" id="IPR029069">
    <property type="entry name" value="HotDog_dom_sf"/>
</dbReference>
<dbReference type="PANTHER" id="PTHR11066:SF34">
    <property type="entry name" value="ACYL-COENZYME A THIOESTERASE 8"/>
    <property type="match status" value="1"/>
</dbReference>
<feature type="domain" description="Acyl-CoA thioesterase-like C-terminal" evidence="4">
    <location>
        <begin position="175"/>
        <end position="315"/>
    </location>
</feature>
<evidence type="ECO:0000259" key="3">
    <source>
        <dbReference type="Pfam" id="PF13622"/>
    </source>
</evidence>
<proteinExistence type="inferred from homology"/>
<dbReference type="InterPro" id="IPR049449">
    <property type="entry name" value="TesB_ACOT8-like_N"/>
</dbReference>
<gene>
    <name evidence="5" type="ORF">PTTG_00107</name>
</gene>
<evidence type="ECO:0000313" key="7">
    <source>
        <dbReference type="Proteomes" id="UP000005240"/>
    </source>
</evidence>
<dbReference type="EnsemblFungi" id="PTTG_00107-t43_1">
    <property type="protein sequence ID" value="PTTG_00107-t43_1-p1"/>
    <property type="gene ID" value="PTTG_00107"/>
</dbReference>
<dbReference type="CDD" id="cd03445">
    <property type="entry name" value="Thioesterase_II_repeat2"/>
    <property type="match status" value="1"/>
</dbReference>
<reference evidence="5" key="1">
    <citation type="submission" date="2009-11" db="EMBL/GenBank/DDBJ databases">
        <authorList>
            <consortium name="The Broad Institute Genome Sequencing Platform"/>
            <person name="Ward D."/>
            <person name="Feldgarden M."/>
            <person name="Earl A."/>
            <person name="Young S.K."/>
            <person name="Zeng Q."/>
            <person name="Koehrsen M."/>
            <person name="Alvarado L."/>
            <person name="Berlin A."/>
            <person name="Bochicchio J."/>
            <person name="Borenstein D."/>
            <person name="Chapman S.B."/>
            <person name="Chen Z."/>
            <person name="Engels R."/>
            <person name="Freedman E."/>
            <person name="Gellesch M."/>
            <person name="Goldberg J."/>
            <person name="Griggs A."/>
            <person name="Gujja S."/>
            <person name="Heilman E."/>
            <person name="Heiman D."/>
            <person name="Hepburn T."/>
            <person name="Howarth C."/>
            <person name="Jen D."/>
            <person name="Larson L."/>
            <person name="Lewis B."/>
            <person name="Mehta T."/>
            <person name="Park D."/>
            <person name="Pearson M."/>
            <person name="Roberts A."/>
            <person name="Saif S."/>
            <person name="Shea T."/>
            <person name="Shenoy N."/>
            <person name="Sisk P."/>
            <person name="Stolte C."/>
            <person name="Sykes S."/>
            <person name="Thomson T."/>
            <person name="Walk T."/>
            <person name="White J."/>
            <person name="Yandava C."/>
            <person name="Izard J."/>
            <person name="Baranova O.V."/>
            <person name="Blanton J.M."/>
            <person name="Tanner A.C."/>
            <person name="Dewhirst F.E."/>
            <person name="Haas B."/>
            <person name="Nusbaum C."/>
            <person name="Birren B."/>
        </authorList>
    </citation>
    <scope>NUCLEOTIDE SEQUENCE [LARGE SCALE GENOMIC DNA]</scope>
    <source>
        <strain evidence="5">1-1 BBBD Race 1</strain>
    </source>
</reference>
<dbReference type="CDD" id="cd03444">
    <property type="entry name" value="Thioesterase_II_repeat1"/>
    <property type="match status" value="1"/>
</dbReference>
<reference evidence="6 7" key="3">
    <citation type="journal article" date="2017" name="G3 (Bethesda)">
        <title>Comparative analysis highlights variable genome content of wheat rusts and divergence of the mating loci.</title>
        <authorList>
            <person name="Cuomo C.A."/>
            <person name="Bakkeren G."/>
            <person name="Khalil H.B."/>
            <person name="Panwar V."/>
            <person name="Joly D."/>
            <person name="Linning R."/>
            <person name="Sakthikumar S."/>
            <person name="Song X."/>
            <person name="Adiconis X."/>
            <person name="Fan L."/>
            <person name="Goldberg J.M."/>
            <person name="Levin J.Z."/>
            <person name="Young S."/>
            <person name="Zeng Q."/>
            <person name="Anikster Y."/>
            <person name="Bruce M."/>
            <person name="Wang M."/>
            <person name="Yin C."/>
            <person name="McCallum B."/>
            <person name="Szabo L.J."/>
            <person name="Hulbert S."/>
            <person name="Chen X."/>
            <person name="Fellers J.P."/>
        </authorList>
    </citation>
    <scope>NUCLEOTIDE SEQUENCE</scope>
    <source>
        <strain evidence="7">Isolate 1-1 / race 1 (BBBD)</strain>
        <strain evidence="6">isolate 1-1 / race 1 (BBBD)</strain>
    </source>
</reference>
<dbReference type="Gene3D" id="2.40.160.210">
    <property type="entry name" value="Acyl-CoA thioesterase, double hotdog domain"/>
    <property type="match status" value="1"/>
</dbReference>
<dbReference type="SUPFAM" id="SSF54637">
    <property type="entry name" value="Thioesterase/thiol ester dehydrase-isomerase"/>
    <property type="match status" value="2"/>
</dbReference>
<dbReference type="PANTHER" id="PTHR11066">
    <property type="entry name" value="ACYL-COA THIOESTERASE"/>
    <property type="match status" value="1"/>
</dbReference>
<reference evidence="6" key="4">
    <citation type="submission" date="2025-05" db="UniProtKB">
        <authorList>
            <consortium name="EnsemblFungi"/>
        </authorList>
    </citation>
    <scope>IDENTIFICATION</scope>
    <source>
        <strain evidence="6">isolate 1-1 / race 1 (BBBD)</strain>
    </source>
</reference>